<feature type="compositionally biased region" description="Low complexity" evidence="1">
    <location>
        <begin position="54"/>
        <end position="73"/>
    </location>
</feature>
<dbReference type="Proteomes" id="UP000249464">
    <property type="component" value="Unassembled WGS sequence"/>
</dbReference>
<keyword evidence="4" id="KW-1185">Reference proteome</keyword>
<keyword evidence="2" id="KW-0472">Membrane</keyword>
<sequence length="364" mass="40003">MSRPSYDARMTRLTSSHLSREYSSADAYTLSKDNPSDAELRSSDRSPQPPAGQSRATASSATSTSIPRISTYQDPDEEDDEDEGGWTTTYDDFVPRRASTMYQPEMGHIASSTSKTNVLETVQQPILATHDWAIGEKRTDWGKRGSSRGENPRAVPPPKAKVKRVKGFVGRHWKWLLAIVLALIVVVALILYFLLPRVPGVDFQGSNPIIKTSTVAQTSSSPAFFYFTSDLLVNILTWTGMIFAVDASASYIPIIFSMFQVQLSLQETGKIIAQGPRTGIKVNGKTSTIYQIPMTWSGNMSVSEPTFKAVRQACQTIYPTTTRPGLNLTMSVKTKLIGLIGTYHTHPVSIDDVPCPIQFPGNSS</sequence>
<gene>
    <name evidence="3" type="primary">BQ5605_C007g04508</name>
    <name evidence="3" type="ORF">BQ5605_C007G04508</name>
</gene>
<feature type="transmembrane region" description="Helical" evidence="2">
    <location>
        <begin position="173"/>
        <end position="195"/>
    </location>
</feature>
<dbReference type="STRING" id="796604.A0A2X0P2V2"/>
<keyword evidence="2" id="KW-1133">Transmembrane helix</keyword>
<evidence type="ECO:0000313" key="3">
    <source>
        <dbReference type="EMBL" id="SGY60955.1"/>
    </source>
</evidence>
<proteinExistence type="predicted"/>
<name>A0A2X0P2V2_9BASI</name>
<evidence type="ECO:0000256" key="1">
    <source>
        <dbReference type="SAM" id="MobiDB-lite"/>
    </source>
</evidence>
<organism evidence="3 4">
    <name type="scientific">Microbotryum silenes-dioicae</name>
    <dbReference type="NCBI Taxonomy" id="796604"/>
    <lineage>
        <taxon>Eukaryota</taxon>
        <taxon>Fungi</taxon>
        <taxon>Dikarya</taxon>
        <taxon>Basidiomycota</taxon>
        <taxon>Pucciniomycotina</taxon>
        <taxon>Microbotryomycetes</taxon>
        <taxon>Microbotryales</taxon>
        <taxon>Microbotryaceae</taxon>
        <taxon>Microbotryum</taxon>
    </lineage>
</organism>
<feature type="region of interest" description="Disordered" evidence="1">
    <location>
        <begin position="1"/>
        <end position="91"/>
    </location>
</feature>
<feature type="transmembrane region" description="Helical" evidence="2">
    <location>
        <begin position="235"/>
        <end position="256"/>
    </location>
</feature>
<evidence type="ECO:0000256" key="2">
    <source>
        <dbReference type="SAM" id="Phobius"/>
    </source>
</evidence>
<dbReference type="EMBL" id="FQNC01000045">
    <property type="protein sequence ID" value="SGY60955.1"/>
    <property type="molecule type" value="Genomic_DNA"/>
</dbReference>
<keyword evidence="2" id="KW-0812">Transmembrane</keyword>
<protein>
    <submittedName>
        <fullName evidence="3">BQ5605_C007g04508 protein</fullName>
    </submittedName>
</protein>
<feature type="region of interest" description="Disordered" evidence="1">
    <location>
        <begin position="138"/>
        <end position="158"/>
    </location>
</feature>
<dbReference type="AlphaFoldDB" id="A0A2X0P2V2"/>
<feature type="compositionally biased region" description="Basic and acidic residues" evidence="1">
    <location>
        <begin position="34"/>
        <end position="44"/>
    </location>
</feature>
<evidence type="ECO:0000313" key="4">
    <source>
        <dbReference type="Proteomes" id="UP000249464"/>
    </source>
</evidence>
<accession>A0A2X0P2V2</accession>
<reference evidence="3 4" key="1">
    <citation type="submission" date="2016-11" db="EMBL/GenBank/DDBJ databases">
        <authorList>
            <person name="Jaros S."/>
            <person name="Januszkiewicz K."/>
            <person name="Wedrychowicz H."/>
        </authorList>
    </citation>
    <scope>NUCLEOTIDE SEQUENCE [LARGE SCALE GENOMIC DNA]</scope>
</reference>
<feature type="compositionally biased region" description="Acidic residues" evidence="1">
    <location>
        <begin position="74"/>
        <end position="84"/>
    </location>
</feature>